<proteinExistence type="predicted"/>
<keyword evidence="3" id="KW-1185">Reference proteome</keyword>
<dbReference type="EMBL" id="FNZN01000002">
    <property type="protein sequence ID" value="SEK72372.1"/>
    <property type="molecule type" value="Genomic_DNA"/>
</dbReference>
<dbReference type="Proteomes" id="UP000198990">
    <property type="component" value="Unassembled WGS sequence"/>
</dbReference>
<dbReference type="AlphaFoldDB" id="A0A1H7JD45"/>
<evidence type="ECO:0000313" key="2">
    <source>
        <dbReference type="EMBL" id="SEK72372.1"/>
    </source>
</evidence>
<evidence type="ECO:0000313" key="3">
    <source>
        <dbReference type="Proteomes" id="UP000198990"/>
    </source>
</evidence>
<organism evidence="2 3">
    <name type="scientific">Maribacter orientalis</name>
    <dbReference type="NCBI Taxonomy" id="228957"/>
    <lineage>
        <taxon>Bacteria</taxon>
        <taxon>Pseudomonadati</taxon>
        <taxon>Bacteroidota</taxon>
        <taxon>Flavobacteriia</taxon>
        <taxon>Flavobacteriales</taxon>
        <taxon>Flavobacteriaceae</taxon>
        <taxon>Maribacter</taxon>
    </lineage>
</organism>
<dbReference type="InterPro" id="IPR011008">
    <property type="entry name" value="Dimeric_a/b-barrel"/>
</dbReference>
<gene>
    <name evidence="2" type="ORF">SAMN04488008_10232</name>
</gene>
<dbReference type="RefSeq" id="WP_091620171.1">
    <property type="nucleotide sequence ID" value="NZ_FNZN01000002.1"/>
</dbReference>
<reference evidence="3" key="1">
    <citation type="submission" date="2016-10" db="EMBL/GenBank/DDBJ databases">
        <authorList>
            <person name="Varghese N."/>
            <person name="Submissions S."/>
        </authorList>
    </citation>
    <scope>NUCLEOTIDE SEQUENCE [LARGE SCALE GENOMIC DNA]</scope>
    <source>
        <strain evidence="3">DSM 16471</strain>
    </source>
</reference>
<dbReference type="Pfam" id="PF11695">
    <property type="entry name" value="DUF3291"/>
    <property type="match status" value="1"/>
</dbReference>
<dbReference type="SUPFAM" id="SSF54909">
    <property type="entry name" value="Dimeric alpha+beta barrel"/>
    <property type="match status" value="1"/>
</dbReference>
<dbReference type="STRING" id="228957.SAMN04488008_10232"/>
<name>A0A1H7JD45_9FLAO</name>
<protein>
    <recommendedName>
        <fullName evidence="1">DUF3291 domain-containing protein</fullName>
    </recommendedName>
</protein>
<evidence type="ECO:0000259" key="1">
    <source>
        <dbReference type="Pfam" id="PF11695"/>
    </source>
</evidence>
<dbReference type="OrthoDB" id="2376237at2"/>
<accession>A0A1H7JD45</accession>
<dbReference type="InterPro" id="IPR021708">
    <property type="entry name" value="DUF3291"/>
</dbReference>
<sequence length="154" mass="17972">MYYLAQANIARFKAPLDNLLMKEFTDFLEPVNKLAEESKGFIWRLTDTDGKSASYIESPFKDELMAINVSVWEDYDSLSNFVYSSVHSYFLRNKKKWFDLGGPSQFIMWWIPVGETPTLEMVKKKLLHHEKHGDTQSAFSIKEMFDTQGNKIKI</sequence>
<feature type="domain" description="DUF3291" evidence="1">
    <location>
        <begin position="4"/>
        <end position="143"/>
    </location>
</feature>